<keyword evidence="2" id="KW-1185">Reference proteome</keyword>
<gene>
    <name evidence="1" type="ORF">HPB47_026289</name>
</gene>
<comment type="caution">
    <text evidence="1">The sequence shown here is derived from an EMBL/GenBank/DDBJ whole genome shotgun (WGS) entry which is preliminary data.</text>
</comment>
<evidence type="ECO:0000313" key="1">
    <source>
        <dbReference type="EMBL" id="KAG0426585.1"/>
    </source>
</evidence>
<evidence type="ECO:0000313" key="2">
    <source>
        <dbReference type="Proteomes" id="UP000805193"/>
    </source>
</evidence>
<organism evidence="1 2">
    <name type="scientific">Ixodes persulcatus</name>
    <name type="common">Taiga tick</name>
    <dbReference type="NCBI Taxonomy" id="34615"/>
    <lineage>
        <taxon>Eukaryota</taxon>
        <taxon>Metazoa</taxon>
        <taxon>Ecdysozoa</taxon>
        <taxon>Arthropoda</taxon>
        <taxon>Chelicerata</taxon>
        <taxon>Arachnida</taxon>
        <taxon>Acari</taxon>
        <taxon>Parasitiformes</taxon>
        <taxon>Ixodida</taxon>
        <taxon>Ixodoidea</taxon>
        <taxon>Ixodidae</taxon>
        <taxon>Ixodinae</taxon>
        <taxon>Ixodes</taxon>
    </lineage>
</organism>
<dbReference type="EMBL" id="JABSTQ010009702">
    <property type="protein sequence ID" value="KAG0426585.1"/>
    <property type="molecule type" value="Genomic_DNA"/>
</dbReference>
<proteinExistence type="predicted"/>
<feature type="non-terminal residue" evidence="1">
    <location>
        <position position="542"/>
    </location>
</feature>
<name>A0AC60PZ18_IXOPE</name>
<dbReference type="Proteomes" id="UP000805193">
    <property type="component" value="Unassembled WGS sequence"/>
</dbReference>
<accession>A0AC60PZ18</accession>
<protein>
    <submittedName>
        <fullName evidence="1">Uncharacterized protein</fullName>
    </submittedName>
</protein>
<sequence length="542" mass="60506">MSCNPSFGGIGKGHLMREIDALGGVCGKICDLSGISYRILNRRKGPAVWGPRAQIDRTLYKRHIQNYLKDHPNLTILCGSVEDLVLEEGGHKNRCCGIRLEDGSEIYSHSVILTTGTFLRGQINIGLETYPAGRLGDKPAIGLAQTLERLQFRLGRLKTGTPPRLDGRTIDYSNLEIHLGDDPPEPFSYSNSSVWIKVDTLVMENLHLDRHVKEEITGVRYCPSIESKVLRFKGRSHQVWLEPEGLDTHVVYPNGISCTLPADVQLKLVRCLPGCRDVDMIRPGYGVEYDFIDPRQVKPSLETKEVPGLFFAGQINGTTGYEEAAAQGIVAGINAACRVQRKDSFVVTRLEGYIGVLVDDLTTQGTLEPYRMFTSRAEFRLSLRPDNADLRLTERGHQVGCVAAEQSRATCEVRRILEEAQHFLGSQVQSSHKWRDLMGLPESTNPLCKSALEMLGNPDVTIEHIVSLFPTELEAVRSRPDLMKRLKIEAMYANLVAQQEKEILELEETEMLQLPCDIDYEDPSLNLSNEVRGKLQAAKPST</sequence>
<reference evidence="1 2" key="1">
    <citation type="journal article" date="2020" name="Cell">
        <title>Large-Scale Comparative Analyses of Tick Genomes Elucidate Their Genetic Diversity and Vector Capacities.</title>
        <authorList>
            <consortium name="Tick Genome and Microbiome Consortium (TIGMIC)"/>
            <person name="Jia N."/>
            <person name="Wang J."/>
            <person name="Shi W."/>
            <person name="Du L."/>
            <person name="Sun Y."/>
            <person name="Zhan W."/>
            <person name="Jiang J.F."/>
            <person name="Wang Q."/>
            <person name="Zhang B."/>
            <person name="Ji P."/>
            <person name="Bell-Sakyi L."/>
            <person name="Cui X.M."/>
            <person name="Yuan T.T."/>
            <person name="Jiang B.G."/>
            <person name="Yang W.F."/>
            <person name="Lam T.T."/>
            <person name="Chang Q.C."/>
            <person name="Ding S.J."/>
            <person name="Wang X.J."/>
            <person name="Zhu J.G."/>
            <person name="Ruan X.D."/>
            <person name="Zhao L."/>
            <person name="Wei J.T."/>
            <person name="Ye R.Z."/>
            <person name="Que T.C."/>
            <person name="Du C.H."/>
            <person name="Zhou Y.H."/>
            <person name="Cheng J.X."/>
            <person name="Dai P.F."/>
            <person name="Guo W.B."/>
            <person name="Han X.H."/>
            <person name="Huang E.J."/>
            <person name="Li L.F."/>
            <person name="Wei W."/>
            <person name="Gao Y.C."/>
            <person name="Liu J.Z."/>
            <person name="Shao H.Z."/>
            <person name="Wang X."/>
            <person name="Wang C.C."/>
            <person name="Yang T.C."/>
            <person name="Huo Q.B."/>
            <person name="Li W."/>
            <person name="Chen H.Y."/>
            <person name="Chen S.E."/>
            <person name="Zhou L.G."/>
            <person name="Ni X.B."/>
            <person name="Tian J.H."/>
            <person name="Sheng Y."/>
            <person name="Liu T."/>
            <person name="Pan Y.S."/>
            <person name="Xia L.Y."/>
            <person name="Li J."/>
            <person name="Zhao F."/>
            <person name="Cao W.C."/>
        </authorList>
    </citation>
    <scope>NUCLEOTIDE SEQUENCE [LARGE SCALE GENOMIC DNA]</scope>
    <source>
        <strain evidence="1">Iper-2018</strain>
    </source>
</reference>